<dbReference type="GO" id="GO:0005737">
    <property type="term" value="C:cytoplasm"/>
    <property type="evidence" value="ECO:0007669"/>
    <property type="project" value="TreeGrafter"/>
</dbReference>
<organism evidence="1 2">
    <name type="scientific">Prymnesium parvum</name>
    <name type="common">Toxic golden alga</name>
    <dbReference type="NCBI Taxonomy" id="97485"/>
    <lineage>
        <taxon>Eukaryota</taxon>
        <taxon>Haptista</taxon>
        <taxon>Haptophyta</taxon>
        <taxon>Prymnesiophyceae</taxon>
        <taxon>Prymnesiales</taxon>
        <taxon>Prymnesiaceae</taxon>
        <taxon>Prymnesium</taxon>
    </lineage>
</organism>
<dbReference type="PANTHER" id="PTHR43344">
    <property type="entry name" value="PHOSPHOSERINE PHOSPHATASE"/>
    <property type="match status" value="1"/>
</dbReference>
<dbReference type="InterPro" id="IPR023214">
    <property type="entry name" value="HAD_sf"/>
</dbReference>
<dbReference type="GO" id="GO:0000287">
    <property type="term" value="F:magnesium ion binding"/>
    <property type="evidence" value="ECO:0007669"/>
    <property type="project" value="TreeGrafter"/>
</dbReference>
<reference evidence="1 2" key="1">
    <citation type="journal article" date="2024" name="Science">
        <title>Giant polyketide synthase enzymes in the biosynthesis of giant marine polyether toxins.</title>
        <authorList>
            <person name="Fallon T.R."/>
            <person name="Shende V.V."/>
            <person name="Wierzbicki I.H."/>
            <person name="Pendleton A.L."/>
            <person name="Watervoot N.F."/>
            <person name="Auber R.P."/>
            <person name="Gonzalez D.J."/>
            <person name="Wisecaver J.H."/>
            <person name="Moore B.S."/>
        </authorList>
    </citation>
    <scope>NUCLEOTIDE SEQUENCE [LARGE SCALE GENOMIC DNA]</scope>
    <source>
        <strain evidence="1 2">12B1</strain>
    </source>
</reference>
<dbReference type="GO" id="GO:0006564">
    <property type="term" value="P:L-serine biosynthetic process"/>
    <property type="evidence" value="ECO:0007669"/>
    <property type="project" value="TreeGrafter"/>
</dbReference>
<dbReference type="PANTHER" id="PTHR43344:SF21">
    <property type="entry name" value="POLYOL PHOSPHATE PHOSPHATASE PYP1"/>
    <property type="match status" value="1"/>
</dbReference>
<dbReference type="AlphaFoldDB" id="A0AB34JQY5"/>
<dbReference type="InterPro" id="IPR036412">
    <property type="entry name" value="HAD-like_sf"/>
</dbReference>
<dbReference type="EMBL" id="JBGBPQ010000006">
    <property type="protein sequence ID" value="KAL1523240.1"/>
    <property type="molecule type" value="Genomic_DNA"/>
</dbReference>
<dbReference type="Proteomes" id="UP001515480">
    <property type="component" value="Unassembled WGS sequence"/>
</dbReference>
<evidence type="ECO:0000313" key="1">
    <source>
        <dbReference type="EMBL" id="KAL1523240.1"/>
    </source>
</evidence>
<proteinExistence type="predicted"/>
<dbReference type="Gene3D" id="3.40.50.1000">
    <property type="entry name" value="HAD superfamily/HAD-like"/>
    <property type="match status" value="1"/>
</dbReference>
<keyword evidence="2" id="KW-1185">Reference proteome</keyword>
<accession>A0AB34JQY5</accession>
<name>A0AB34JQY5_PRYPA</name>
<evidence type="ECO:0008006" key="3">
    <source>
        <dbReference type="Google" id="ProtNLM"/>
    </source>
</evidence>
<evidence type="ECO:0000313" key="2">
    <source>
        <dbReference type="Proteomes" id="UP001515480"/>
    </source>
</evidence>
<protein>
    <recommendedName>
        <fullName evidence="3">5'-nucleotidase</fullName>
    </recommendedName>
</protein>
<comment type="caution">
    <text evidence="1">The sequence shown here is derived from an EMBL/GenBank/DDBJ whole genome shotgun (WGS) entry which is preliminary data.</text>
</comment>
<dbReference type="SUPFAM" id="SSF56784">
    <property type="entry name" value="HAD-like"/>
    <property type="match status" value="1"/>
</dbReference>
<dbReference type="InterPro" id="IPR050582">
    <property type="entry name" value="HAD-like_SerB"/>
</dbReference>
<gene>
    <name evidence="1" type="ORF">AB1Y20_018191</name>
</gene>
<dbReference type="GO" id="GO:0036424">
    <property type="term" value="F:L-phosphoserine phosphatase activity"/>
    <property type="evidence" value="ECO:0007669"/>
    <property type="project" value="TreeGrafter"/>
</dbReference>
<sequence length="261" mass="28242">MMERLDQQLGALAQSVDKLAARAQAEVDARPARSSPALPIVAPRLSFALKHMDALPSGGQQPLAIFCEFEQFVCTQHTESVLLPRAVAGRDERRDALADLNLPLKEAVAKLEAAGVVLAPGFEDFAELCSIRQVRLYILSHGLKPVIRHFLRQAGLGHIEVLANYLGFKADGAWEVCFRDNSGAGHDKGETLQQVLHGSQLNARVVFVGAAGDDFSAVESGLVNTLYAPKGSPLSQRCETAGLRTRAFAGWEAMMNELQLT</sequence>